<evidence type="ECO:0000313" key="3">
    <source>
        <dbReference type="Proteomes" id="UP000076512"/>
    </source>
</evidence>
<comment type="caution">
    <text evidence="2">The sequence shown here is derived from an EMBL/GenBank/DDBJ whole genome shotgun (WGS) entry which is preliminary data.</text>
</comment>
<evidence type="ECO:0000259" key="1">
    <source>
        <dbReference type="Pfam" id="PF06877"/>
    </source>
</evidence>
<dbReference type="Gene3D" id="3.30.70.970">
    <property type="entry name" value="RraB-like"/>
    <property type="match status" value="1"/>
</dbReference>
<keyword evidence="3" id="KW-1185">Reference proteome</keyword>
<name>A0A164HIQ4_9NOCA</name>
<dbReference type="InterPro" id="IPR009671">
    <property type="entry name" value="RraB_dom"/>
</dbReference>
<dbReference type="Proteomes" id="UP000076512">
    <property type="component" value="Unassembled WGS sequence"/>
</dbReference>
<proteinExistence type="predicted"/>
<sequence>MTGTNTTYEHFIYGPTEQALARVADELTAAGYLVLDPPDFDSWRADRDPGIGWGLTAYGSLDKAFADAGRDDIEAACTKHGARYDGGGCFIAPPNPRD</sequence>
<evidence type="ECO:0000313" key="2">
    <source>
        <dbReference type="EMBL" id="KZM68551.1"/>
    </source>
</evidence>
<protein>
    <recommendedName>
        <fullName evidence="1">Regulator of ribonuclease activity B domain-containing protein</fullName>
    </recommendedName>
</protein>
<reference evidence="2 3" key="1">
    <citation type="submission" date="2016-04" db="EMBL/GenBank/DDBJ databases">
        <authorList>
            <person name="Evans L.H."/>
            <person name="Alamgir A."/>
            <person name="Owens N."/>
            <person name="Weber N.D."/>
            <person name="Virtaneva K."/>
            <person name="Barbian K."/>
            <person name="Babar A."/>
            <person name="Rosenke K."/>
        </authorList>
    </citation>
    <scope>NUCLEOTIDE SEQUENCE [LARGE SCALE GENOMIC DNA]</scope>
    <source>
        <strain evidence="2 3">IFM 0406</strain>
    </source>
</reference>
<dbReference type="STRING" id="455432.AWN90_11870"/>
<feature type="domain" description="Regulator of ribonuclease activity B" evidence="1">
    <location>
        <begin position="7"/>
        <end position="89"/>
    </location>
</feature>
<dbReference type="Pfam" id="PF06877">
    <property type="entry name" value="RraB"/>
    <property type="match status" value="1"/>
</dbReference>
<accession>A0A164HIQ4</accession>
<dbReference type="RefSeq" id="WP_067580255.1">
    <property type="nucleotide sequence ID" value="NZ_JABMCZ010000002.1"/>
</dbReference>
<gene>
    <name evidence="2" type="ORF">AWN90_11870</name>
</gene>
<dbReference type="AlphaFoldDB" id="A0A164HIQ4"/>
<dbReference type="InterPro" id="IPR036701">
    <property type="entry name" value="RraB-like_sf"/>
</dbReference>
<organism evidence="2 3">
    <name type="scientific">Nocardia terpenica</name>
    <dbReference type="NCBI Taxonomy" id="455432"/>
    <lineage>
        <taxon>Bacteria</taxon>
        <taxon>Bacillati</taxon>
        <taxon>Actinomycetota</taxon>
        <taxon>Actinomycetes</taxon>
        <taxon>Mycobacteriales</taxon>
        <taxon>Nocardiaceae</taxon>
        <taxon>Nocardia</taxon>
    </lineage>
</organism>
<dbReference type="EMBL" id="LWGR01000021">
    <property type="protein sequence ID" value="KZM68551.1"/>
    <property type="molecule type" value="Genomic_DNA"/>
</dbReference>